<evidence type="ECO:0000256" key="1">
    <source>
        <dbReference type="ARBA" id="ARBA00004123"/>
    </source>
</evidence>
<comment type="similarity">
    <text evidence="2 4">Belongs to the HUS1 family.</text>
</comment>
<dbReference type="GO" id="GO:0000724">
    <property type="term" value="P:double-strand break repair via homologous recombination"/>
    <property type="evidence" value="ECO:0007669"/>
    <property type="project" value="TreeGrafter"/>
</dbReference>
<name>A0A1M8A0E5_MALS4</name>
<feature type="signal peptide" evidence="5">
    <location>
        <begin position="1"/>
        <end position="22"/>
    </location>
</feature>
<dbReference type="GO" id="GO:0030896">
    <property type="term" value="C:checkpoint clamp complex"/>
    <property type="evidence" value="ECO:0007669"/>
    <property type="project" value="InterPro"/>
</dbReference>
<dbReference type="AlphaFoldDB" id="A0A1M8A0E5"/>
<dbReference type="InterPro" id="IPR007150">
    <property type="entry name" value="HUS1/Mec3"/>
</dbReference>
<dbReference type="GO" id="GO:0044778">
    <property type="term" value="P:meiotic DNA integrity checkpoint signaling"/>
    <property type="evidence" value="ECO:0007669"/>
    <property type="project" value="TreeGrafter"/>
</dbReference>
<keyword evidence="7" id="KW-1185">Reference proteome</keyword>
<dbReference type="Proteomes" id="UP000186303">
    <property type="component" value="Chromosome 1"/>
</dbReference>
<evidence type="ECO:0000256" key="2">
    <source>
        <dbReference type="ARBA" id="ARBA00005563"/>
    </source>
</evidence>
<keyword evidence="3" id="KW-0539">Nucleus</keyword>
<dbReference type="GO" id="GO:0005730">
    <property type="term" value="C:nucleolus"/>
    <property type="evidence" value="ECO:0007669"/>
    <property type="project" value="InterPro"/>
</dbReference>
<dbReference type="GO" id="GO:0006289">
    <property type="term" value="P:nucleotide-excision repair"/>
    <property type="evidence" value="ECO:0007669"/>
    <property type="project" value="TreeGrafter"/>
</dbReference>
<dbReference type="Gene3D" id="3.70.10.10">
    <property type="match status" value="1"/>
</dbReference>
<evidence type="ECO:0000256" key="3">
    <source>
        <dbReference type="ARBA" id="ARBA00023242"/>
    </source>
</evidence>
<evidence type="ECO:0000313" key="7">
    <source>
        <dbReference type="Proteomes" id="UP000186303"/>
    </source>
</evidence>
<dbReference type="PIRSF" id="PIRSF011312">
    <property type="entry name" value="Cell_cycle_HUS1"/>
    <property type="match status" value="1"/>
</dbReference>
<proteinExistence type="inferred from homology"/>
<evidence type="ECO:0000256" key="5">
    <source>
        <dbReference type="SAM" id="SignalP"/>
    </source>
</evidence>
<dbReference type="InterPro" id="IPR016580">
    <property type="entry name" value="HUS1"/>
</dbReference>
<dbReference type="VEuPathDB" id="FungiDB:MSYG_0247"/>
<evidence type="ECO:0000313" key="6">
    <source>
        <dbReference type="EMBL" id="SHO75913.1"/>
    </source>
</evidence>
<protein>
    <recommendedName>
        <fullName evidence="4">Checkpoint protein</fullName>
    </recommendedName>
</protein>
<accession>A0A1M8A0E5</accession>
<dbReference type="STRING" id="1230383.A0A1M8A0E5"/>
<dbReference type="EMBL" id="LT671821">
    <property type="protein sequence ID" value="SHO75913.1"/>
    <property type="molecule type" value="Genomic_DNA"/>
</dbReference>
<organism evidence="6 7">
    <name type="scientific">Malassezia sympodialis (strain ATCC 42132)</name>
    <name type="common">Atopic eczema-associated yeast</name>
    <dbReference type="NCBI Taxonomy" id="1230383"/>
    <lineage>
        <taxon>Eukaryota</taxon>
        <taxon>Fungi</taxon>
        <taxon>Dikarya</taxon>
        <taxon>Basidiomycota</taxon>
        <taxon>Ustilaginomycotina</taxon>
        <taxon>Malasseziomycetes</taxon>
        <taxon>Malasseziales</taxon>
        <taxon>Malasseziaceae</taxon>
        <taxon>Malassezia</taxon>
    </lineage>
</organism>
<dbReference type="GO" id="GO:0035861">
    <property type="term" value="C:site of double-strand break"/>
    <property type="evidence" value="ECO:0007669"/>
    <property type="project" value="TreeGrafter"/>
</dbReference>
<gene>
    <name evidence="6" type="ORF">MSYG_0247</name>
</gene>
<feature type="chain" id="PRO_5011980438" description="Checkpoint protein" evidence="5">
    <location>
        <begin position="23"/>
        <end position="293"/>
    </location>
</feature>
<evidence type="ECO:0000256" key="4">
    <source>
        <dbReference type="PIRNR" id="PIRNR011312"/>
    </source>
</evidence>
<dbReference type="OMA" id="VCWMRLE"/>
<dbReference type="GO" id="GO:0031573">
    <property type="term" value="P:mitotic intra-S DNA damage checkpoint signaling"/>
    <property type="evidence" value="ECO:0007669"/>
    <property type="project" value="TreeGrafter"/>
</dbReference>
<dbReference type="Pfam" id="PF04005">
    <property type="entry name" value="Hus1"/>
    <property type="match status" value="1"/>
</dbReference>
<dbReference type="GO" id="GO:0033314">
    <property type="term" value="P:mitotic DNA replication checkpoint signaling"/>
    <property type="evidence" value="ECO:0007669"/>
    <property type="project" value="TreeGrafter"/>
</dbReference>
<comment type="subcellular location">
    <subcellularLocation>
        <location evidence="1">Nucleus</location>
    </subcellularLocation>
</comment>
<dbReference type="PANTHER" id="PTHR12900">
    <property type="entry name" value="MITOTIC AND DNA DAMAGE CHECKPOINT PROTEIN HUS1"/>
    <property type="match status" value="1"/>
</dbReference>
<dbReference type="OrthoDB" id="337750at2759"/>
<reference evidence="7" key="1">
    <citation type="journal article" date="2017" name="Nucleic Acids Res.">
        <title>Proteogenomics produces comprehensive and highly accurate protein-coding gene annotation in a complete genome assembly of Malassezia sympodialis.</title>
        <authorList>
            <person name="Zhu Y."/>
            <person name="Engstroem P.G."/>
            <person name="Tellgren-Roth C."/>
            <person name="Baudo C.D."/>
            <person name="Kennell J.C."/>
            <person name="Sun S."/>
            <person name="Billmyre R.B."/>
            <person name="Schroeder M.S."/>
            <person name="Andersson A."/>
            <person name="Holm T."/>
            <person name="Sigurgeirsson B."/>
            <person name="Wu G."/>
            <person name="Sankaranarayanan S.R."/>
            <person name="Siddharthan R."/>
            <person name="Sanyal K."/>
            <person name="Lundeberg J."/>
            <person name="Nystedt B."/>
            <person name="Boekhout T."/>
            <person name="Dawson T.L. Jr."/>
            <person name="Heitman J."/>
            <person name="Scheynius A."/>
            <person name="Lehtioe J."/>
        </authorList>
    </citation>
    <scope>NUCLEOTIDE SEQUENCE [LARGE SCALE GENOMIC DNA]</scope>
    <source>
        <strain evidence="7">ATCC 42132</strain>
    </source>
</reference>
<dbReference type="GO" id="GO:0000723">
    <property type="term" value="P:telomere maintenance"/>
    <property type="evidence" value="ECO:0007669"/>
    <property type="project" value="TreeGrafter"/>
</dbReference>
<sequence>MRLRASVTNVGLLAGLLHTAAGVSSPCYLHFAPTQFRLIAPAGHDGVQIWATLDVASVFSDYRIESHNQNEITVEVVAESFARALRSAAGATEVMLRLGKRDGEPLLSLSIVMVSQTGAKLDVTQEVLVRILRVSEMSLITEPLCPTPDVYIVTPPLAEVKAMAEQIKPLATHVCLSANHNGALRLAIVGSDVVGEATWTGLEHPSVQAPAPSRPEANPHAFREVHLNVRALQSVLNSANVAKSTVACLCTGYCAVFYVYLNGQTDAYPTGQHASREGVNGVMNFVVSGLDPT</sequence>
<keyword evidence="5" id="KW-0732">Signal</keyword>
<dbReference type="PANTHER" id="PTHR12900:SF0">
    <property type="entry name" value="CHECKPOINT PROTEIN"/>
    <property type="match status" value="1"/>
</dbReference>